<dbReference type="EMBL" id="BMAV01012168">
    <property type="protein sequence ID" value="GFY58584.1"/>
    <property type="molecule type" value="Genomic_DNA"/>
</dbReference>
<dbReference type="Proteomes" id="UP000886998">
    <property type="component" value="Unassembled WGS sequence"/>
</dbReference>
<evidence type="ECO:0000313" key="2">
    <source>
        <dbReference type="Proteomes" id="UP000886998"/>
    </source>
</evidence>
<organism evidence="1 2">
    <name type="scientific">Trichonephila inaurata madagascariensis</name>
    <dbReference type="NCBI Taxonomy" id="2747483"/>
    <lineage>
        <taxon>Eukaryota</taxon>
        <taxon>Metazoa</taxon>
        <taxon>Ecdysozoa</taxon>
        <taxon>Arthropoda</taxon>
        <taxon>Chelicerata</taxon>
        <taxon>Arachnida</taxon>
        <taxon>Araneae</taxon>
        <taxon>Araneomorphae</taxon>
        <taxon>Entelegynae</taxon>
        <taxon>Araneoidea</taxon>
        <taxon>Nephilidae</taxon>
        <taxon>Trichonephila</taxon>
        <taxon>Trichonephila inaurata</taxon>
    </lineage>
</organism>
<dbReference type="AlphaFoldDB" id="A0A8X6XS97"/>
<accession>A0A8X6XS97</accession>
<reference evidence="1" key="1">
    <citation type="submission" date="2020-08" db="EMBL/GenBank/DDBJ databases">
        <title>Multicomponent nature underlies the extraordinary mechanical properties of spider dragline silk.</title>
        <authorList>
            <person name="Kono N."/>
            <person name="Nakamura H."/>
            <person name="Mori M."/>
            <person name="Yoshida Y."/>
            <person name="Ohtoshi R."/>
            <person name="Malay A.D."/>
            <person name="Moran D.A.P."/>
            <person name="Tomita M."/>
            <person name="Numata K."/>
            <person name="Arakawa K."/>
        </authorList>
    </citation>
    <scope>NUCLEOTIDE SEQUENCE</scope>
</reference>
<keyword evidence="2" id="KW-1185">Reference proteome</keyword>
<sequence>MGPQTFCCEVKELLISSPNGCLMTRRRPYFVGMVCAIVMNSSRRSKVSLTAEEFSCTKMSMAGSVEVLVVVGVAWDDFLEELGLGCWRAVAFLARCS</sequence>
<evidence type="ECO:0000313" key="1">
    <source>
        <dbReference type="EMBL" id="GFY58584.1"/>
    </source>
</evidence>
<proteinExistence type="predicted"/>
<name>A0A8X6XS97_9ARAC</name>
<gene>
    <name evidence="1" type="ORF">TNIN_253291</name>
</gene>
<protein>
    <submittedName>
        <fullName evidence="1">Uncharacterized protein</fullName>
    </submittedName>
</protein>
<comment type="caution">
    <text evidence="1">The sequence shown here is derived from an EMBL/GenBank/DDBJ whole genome shotgun (WGS) entry which is preliminary data.</text>
</comment>